<name>A0A2G9ZKZ5_9BACT</name>
<feature type="coiled-coil region" evidence="1">
    <location>
        <begin position="238"/>
        <end position="265"/>
    </location>
</feature>
<comment type="caution">
    <text evidence="2">The sequence shown here is derived from an EMBL/GenBank/DDBJ whole genome shotgun (WGS) entry which is preliminary data.</text>
</comment>
<evidence type="ECO:0000313" key="3">
    <source>
        <dbReference type="Proteomes" id="UP000230729"/>
    </source>
</evidence>
<reference evidence="2 3" key="1">
    <citation type="submission" date="2017-09" db="EMBL/GenBank/DDBJ databases">
        <title>Depth-based differentiation of microbial function through sediment-hosted aquifers and enrichment of novel symbionts in the deep terrestrial subsurface.</title>
        <authorList>
            <person name="Probst A.J."/>
            <person name="Ladd B."/>
            <person name="Jarett J.K."/>
            <person name="Geller-Mcgrath D.E."/>
            <person name="Sieber C.M."/>
            <person name="Emerson J.B."/>
            <person name="Anantharaman K."/>
            <person name="Thomas B.C."/>
            <person name="Malmstrom R."/>
            <person name="Stieglmeier M."/>
            <person name="Klingl A."/>
            <person name="Woyke T."/>
            <person name="Ryan C.M."/>
            <person name="Banfield J.F."/>
        </authorList>
    </citation>
    <scope>NUCLEOTIDE SEQUENCE [LARGE SCALE GENOMIC DNA]</scope>
    <source>
        <strain evidence="2">CG23_combo_of_CG06-09_8_20_14_all_49_15</strain>
    </source>
</reference>
<gene>
    <name evidence="2" type="ORF">COX22_02245</name>
</gene>
<accession>A0A2G9ZKZ5</accession>
<dbReference type="EMBL" id="PCSD01000046">
    <property type="protein sequence ID" value="PIP33849.1"/>
    <property type="molecule type" value="Genomic_DNA"/>
</dbReference>
<proteinExistence type="predicted"/>
<dbReference type="Proteomes" id="UP000230729">
    <property type="component" value="Unassembled WGS sequence"/>
</dbReference>
<dbReference type="AlphaFoldDB" id="A0A2G9ZKZ5"/>
<sequence length="284" mass="32335">MNMEKIDREKPATLDDLLAADARKINDQFGPIVQDDCSIAMDAFAGLDAFAILDDQRKITAQEQQWSDAHTDNPKRLAWFQDKGLDTPEKRWQYWRARKAKSAAEKMEKAIVVLFNKMFGQDFIVVRTARYDDYFSHVDTLIIDVKNKKVVGAFDEVRGEEDYQRNRDKAKKFQTVNGQGAQIKYGLTVQDADGGRTLARQKIDHLPLFIISLNRQEVDDLAAALSASGPRAAGAGEKEIFQKLIKSLQAQINELEKNKEKISRAVWENSQSFKNLLADSEKFF</sequence>
<protein>
    <submittedName>
        <fullName evidence="2">Uncharacterized protein</fullName>
    </submittedName>
</protein>
<evidence type="ECO:0000313" key="2">
    <source>
        <dbReference type="EMBL" id="PIP33849.1"/>
    </source>
</evidence>
<keyword evidence="1" id="KW-0175">Coiled coil</keyword>
<organism evidence="2 3">
    <name type="scientific">Candidatus Falkowbacteria bacterium CG23_combo_of_CG06-09_8_20_14_all_49_15</name>
    <dbReference type="NCBI Taxonomy" id="1974572"/>
    <lineage>
        <taxon>Bacteria</taxon>
        <taxon>Candidatus Falkowiibacteriota</taxon>
    </lineage>
</organism>
<evidence type="ECO:0000256" key="1">
    <source>
        <dbReference type="SAM" id="Coils"/>
    </source>
</evidence>